<keyword evidence="2" id="KW-0378">Hydrolase</keyword>
<sequence>MAADPARRPIIVFCMKVDDTFGLAKEAAAVRPAGGDVTIPPGIDIDRNLVDIISKGVAYHNAELSEAERLFVEQKLADGAIDIVFATSTLAAGVNFPLGGAVFAGWKRWNFERRLHEAIPRAEFQNMAGRVGRMGQQGEQGHVLLSASSAEDLHTAKKLMDAADQEALGSGITPEQFGPLVLQILAGKLCNNRGQVFEFLASTLSASREINRNLSGVDHWRPHVDQQIDRLIAQGCVIEAVESITVTALGEAVARSGLKPETAIYFINGLAQKSPALAKLLPDPTDRSLNENDMAFVLAHASLASPEFTNAGGPATRRIPWRVPAPNLVTNPYAQRLDKILLFQPWMGNHGAANGALLLAEWAAGANRQAIEELVGGVRMGSVEAMARDVAWVLTGVAEIIFTVTAPALADEARPVALVDPTTRSSVRRLARTIRRQAARINAGLPGDILWATSLDLLERPRRLPRNHILSLRSAGLIRPIDIMNGLPDVDSKRRSALDAIKNPALANRVRDAAKRWKIEDRNYAKSIHQRRAAAIGGSEVINALYASRNHAFETAFEALLGYLAIPFQHLDGRGKIGHPDFLVTIEKFPSLVVELKSKQADHDMVNFNDATDVLRASEIIGMREHPCVTLCNPGVEPSVPGLVERCGRLCVVEVSDLAEAAMRLQEGTLSRAEFYNWLTTPGIALREDLPHGR</sequence>
<evidence type="ECO:0000256" key="2">
    <source>
        <dbReference type="ARBA" id="ARBA00022801"/>
    </source>
</evidence>
<dbReference type="PANTHER" id="PTHR47961:SF1">
    <property type="entry name" value="ATP-DEPENDENT HELICASE MJ1401-RELATED"/>
    <property type="match status" value="1"/>
</dbReference>
<dbReference type="Gene3D" id="1.10.3380.30">
    <property type="match status" value="1"/>
</dbReference>
<evidence type="ECO:0000313" key="7">
    <source>
        <dbReference type="Proteomes" id="UP000004622"/>
    </source>
</evidence>
<dbReference type="InterPro" id="IPR001650">
    <property type="entry name" value="Helicase_C-like"/>
</dbReference>
<keyword evidence="4" id="KW-0067">ATP-binding</keyword>
<dbReference type="PATRIC" id="fig|1189611.3.peg.4719"/>
<feature type="domain" description="Helicase C-terminal" evidence="5">
    <location>
        <begin position="1"/>
        <end position="185"/>
    </location>
</feature>
<dbReference type="PANTHER" id="PTHR47961">
    <property type="entry name" value="DNA POLYMERASE THETA, PUTATIVE (AFU_ORTHOLOGUE AFUA_1G05260)-RELATED"/>
    <property type="match status" value="1"/>
</dbReference>
<dbReference type="InterPro" id="IPR027417">
    <property type="entry name" value="P-loop_NTPase"/>
</dbReference>
<keyword evidence="1" id="KW-0547">Nucleotide-binding</keyword>
<dbReference type="InterPro" id="IPR050474">
    <property type="entry name" value="Hel308_SKI2-like"/>
</dbReference>
<reference evidence="6 7" key="1">
    <citation type="journal article" date="2012" name="J. Bacteriol.">
        <title>Genome Sequence of Nitratireductor aquibiodomus Strain RA22.</title>
        <authorList>
            <person name="Singh A."/>
            <person name="Jangir P.K."/>
            <person name="Kumari C."/>
            <person name="Sharma R."/>
        </authorList>
    </citation>
    <scope>NUCLEOTIDE SEQUENCE [LARGE SCALE GENOMIC DNA]</scope>
    <source>
        <strain evidence="6 7">RA22</strain>
    </source>
</reference>
<gene>
    <name evidence="6" type="ORF">A33O_23574</name>
</gene>
<name>I5BPY1_9HYPH</name>
<protein>
    <submittedName>
        <fullName evidence="6">DEAD/DEAH box helicase</fullName>
    </submittedName>
</protein>
<evidence type="ECO:0000256" key="1">
    <source>
        <dbReference type="ARBA" id="ARBA00022741"/>
    </source>
</evidence>
<dbReference type="SMART" id="SM00490">
    <property type="entry name" value="HELICc"/>
    <property type="match status" value="1"/>
</dbReference>
<organism evidence="6 7">
    <name type="scientific">Nitratireductor aquibiodomus RA22</name>
    <dbReference type="NCBI Taxonomy" id="1189611"/>
    <lineage>
        <taxon>Bacteria</taxon>
        <taxon>Pseudomonadati</taxon>
        <taxon>Pseudomonadota</taxon>
        <taxon>Alphaproteobacteria</taxon>
        <taxon>Hyphomicrobiales</taxon>
        <taxon>Phyllobacteriaceae</taxon>
        <taxon>Nitratireductor</taxon>
    </lineage>
</organism>
<evidence type="ECO:0000313" key="6">
    <source>
        <dbReference type="EMBL" id="EIM71633.1"/>
    </source>
</evidence>
<evidence type="ECO:0000259" key="5">
    <source>
        <dbReference type="PROSITE" id="PS51194"/>
    </source>
</evidence>
<dbReference type="AlphaFoldDB" id="I5BPY1"/>
<comment type="caution">
    <text evidence="6">The sequence shown here is derived from an EMBL/GenBank/DDBJ whole genome shotgun (WGS) entry which is preliminary data.</text>
</comment>
<proteinExistence type="predicted"/>
<dbReference type="GO" id="GO:0004386">
    <property type="term" value="F:helicase activity"/>
    <property type="evidence" value="ECO:0007669"/>
    <property type="project" value="UniProtKB-KW"/>
</dbReference>
<accession>I5BPY1</accession>
<evidence type="ECO:0000256" key="4">
    <source>
        <dbReference type="ARBA" id="ARBA00022840"/>
    </source>
</evidence>
<dbReference type="SUPFAM" id="SSF52540">
    <property type="entry name" value="P-loop containing nucleoside triphosphate hydrolases"/>
    <property type="match status" value="1"/>
</dbReference>
<keyword evidence="3 6" id="KW-0347">Helicase</keyword>
<dbReference type="PROSITE" id="PS51194">
    <property type="entry name" value="HELICASE_CTER"/>
    <property type="match status" value="1"/>
</dbReference>
<evidence type="ECO:0000256" key="3">
    <source>
        <dbReference type="ARBA" id="ARBA00022806"/>
    </source>
</evidence>
<dbReference type="GO" id="GO:0005524">
    <property type="term" value="F:ATP binding"/>
    <property type="evidence" value="ECO:0007669"/>
    <property type="project" value="UniProtKB-KW"/>
</dbReference>
<dbReference type="Proteomes" id="UP000004622">
    <property type="component" value="Unassembled WGS sequence"/>
</dbReference>
<dbReference type="Gene3D" id="3.40.50.300">
    <property type="entry name" value="P-loop containing nucleotide triphosphate hydrolases"/>
    <property type="match status" value="1"/>
</dbReference>
<dbReference type="EMBL" id="AJXZ01000080">
    <property type="protein sequence ID" value="EIM71633.1"/>
    <property type="molecule type" value="Genomic_DNA"/>
</dbReference>
<dbReference type="GO" id="GO:0016787">
    <property type="term" value="F:hydrolase activity"/>
    <property type="evidence" value="ECO:0007669"/>
    <property type="project" value="UniProtKB-KW"/>
</dbReference>